<feature type="chain" id="PRO_5042884265" evidence="2">
    <location>
        <begin position="38"/>
        <end position="131"/>
    </location>
</feature>
<dbReference type="RefSeq" id="WP_303594548.1">
    <property type="nucleotide sequence ID" value="NZ_JAUORK010000017.1"/>
</dbReference>
<accession>A0AAP4U062</accession>
<name>A0AAP4U062_9GAMM</name>
<evidence type="ECO:0000256" key="2">
    <source>
        <dbReference type="SAM" id="SignalP"/>
    </source>
</evidence>
<protein>
    <submittedName>
        <fullName evidence="3">Uncharacterized protein</fullName>
    </submittedName>
</protein>
<evidence type="ECO:0000313" key="3">
    <source>
        <dbReference type="EMBL" id="MDO6672928.1"/>
    </source>
</evidence>
<evidence type="ECO:0000256" key="1">
    <source>
        <dbReference type="SAM" id="MobiDB-lite"/>
    </source>
</evidence>
<dbReference type="Proteomes" id="UP001170481">
    <property type="component" value="Unassembled WGS sequence"/>
</dbReference>
<keyword evidence="2" id="KW-0732">Signal</keyword>
<organism evidence="3 4">
    <name type="scientific">Cobetia amphilecti</name>
    <dbReference type="NCBI Taxonomy" id="1055104"/>
    <lineage>
        <taxon>Bacteria</taxon>
        <taxon>Pseudomonadati</taxon>
        <taxon>Pseudomonadota</taxon>
        <taxon>Gammaproteobacteria</taxon>
        <taxon>Oceanospirillales</taxon>
        <taxon>Halomonadaceae</taxon>
        <taxon>Cobetia</taxon>
    </lineage>
</organism>
<feature type="region of interest" description="Disordered" evidence="1">
    <location>
        <begin position="106"/>
        <end position="131"/>
    </location>
</feature>
<comment type="caution">
    <text evidence="3">The sequence shown here is derived from an EMBL/GenBank/DDBJ whole genome shotgun (WGS) entry which is preliminary data.</text>
</comment>
<feature type="signal peptide" evidence="2">
    <location>
        <begin position="1"/>
        <end position="37"/>
    </location>
</feature>
<evidence type="ECO:0000313" key="4">
    <source>
        <dbReference type="Proteomes" id="UP001170481"/>
    </source>
</evidence>
<dbReference type="EMBL" id="JAUORK010000017">
    <property type="protein sequence ID" value="MDO6672928.1"/>
    <property type="molecule type" value="Genomic_DNA"/>
</dbReference>
<proteinExistence type="predicted"/>
<sequence>MSHSPANRALSRTRLIGAGVLSVMLMASPLSVTSASAADVSLNVLLDGISLNVSQRATLDKQYRHYRQQRQAAESHHDAKALAKARKAYLADVDRVLNRHQTQRFHQQFDRHYPANAQANAKAAKKRHHGG</sequence>
<reference evidence="3" key="1">
    <citation type="submission" date="2023-07" db="EMBL/GenBank/DDBJ databases">
        <title>Genome content predicts the carbon catabolic preferences of heterotrophic bacteria.</title>
        <authorList>
            <person name="Gralka M."/>
        </authorList>
    </citation>
    <scope>NUCLEOTIDE SEQUENCE</scope>
    <source>
        <strain evidence="3">C2R13</strain>
    </source>
</reference>
<dbReference type="AlphaFoldDB" id="A0AAP4U062"/>
<gene>
    <name evidence="3" type="ORF">Q4535_12470</name>
</gene>